<protein>
    <submittedName>
        <fullName evidence="5">Sugar ABC transporter substrate-binding protein</fullName>
    </submittedName>
</protein>
<dbReference type="InterPro" id="IPR006311">
    <property type="entry name" value="TAT_signal"/>
</dbReference>
<dbReference type="PANTHER" id="PTHR43649">
    <property type="entry name" value="ARABINOSE-BINDING PROTEIN-RELATED"/>
    <property type="match status" value="1"/>
</dbReference>
<dbReference type="RefSeq" id="WP_103459697.1">
    <property type="nucleotide sequence ID" value="NZ_PPXD01000006.1"/>
</dbReference>
<dbReference type="EMBL" id="PPXD01000006">
    <property type="protein sequence ID" value="POH68251.1"/>
    <property type="molecule type" value="Genomic_DNA"/>
</dbReference>
<reference evidence="5 6" key="1">
    <citation type="submission" date="2018-01" db="EMBL/GenBank/DDBJ databases">
        <title>Cryobacterium sp. nov., from glaciers in China.</title>
        <authorList>
            <person name="Liu Q."/>
            <person name="Xin Y.-H."/>
        </authorList>
    </citation>
    <scope>NUCLEOTIDE SEQUENCE [LARGE SCALE GENOMIC DNA]</scope>
    <source>
        <strain evidence="5 6">TMN-42</strain>
    </source>
</reference>
<dbReference type="InterPro" id="IPR006059">
    <property type="entry name" value="SBP"/>
</dbReference>
<organism evidence="5 6">
    <name type="scientific">Cryobacterium zongtaii</name>
    <dbReference type="NCBI Taxonomy" id="1259217"/>
    <lineage>
        <taxon>Bacteria</taxon>
        <taxon>Bacillati</taxon>
        <taxon>Actinomycetota</taxon>
        <taxon>Actinomycetes</taxon>
        <taxon>Micrococcales</taxon>
        <taxon>Microbacteriaceae</taxon>
        <taxon>Cryobacterium</taxon>
    </lineage>
</organism>
<dbReference type="PANTHER" id="PTHR43649:SF31">
    <property type="entry name" value="SN-GLYCEROL-3-PHOSPHATE-BINDING PERIPLASMIC PROTEIN UGPB"/>
    <property type="match status" value="1"/>
</dbReference>
<keyword evidence="3" id="KW-0813">Transport</keyword>
<dbReference type="Pfam" id="PF01547">
    <property type="entry name" value="SBP_bac_1"/>
    <property type="match status" value="1"/>
</dbReference>
<accession>A0A2S3ZJP5</accession>
<comment type="similarity">
    <text evidence="2">Belongs to the bacterial solute-binding protein 1 family.</text>
</comment>
<keyword evidence="6" id="KW-1185">Reference proteome</keyword>
<dbReference type="PROSITE" id="PS51318">
    <property type="entry name" value="TAT"/>
    <property type="match status" value="1"/>
</dbReference>
<dbReference type="Gene3D" id="3.40.190.10">
    <property type="entry name" value="Periplasmic binding protein-like II"/>
    <property type="match status" value="1"/>
</dbReference>
<keyword evidence="4" id="KW-0732">Signal</keyword>
<proteinExistence type="inferred from homology"/>
<evidence type="ECO:0000256" key="4">
    <source>
        <dbReference type="ARBA" id="ARBA00022729"/>
    </source>
</evidence>
<evidence type="ECO:0000256" key="3">
    <source>
        <dbReference type="ARBA" id="ARBA00022448"/>
    </source>
</evidence>
<dbReference type="InterPro" id="IPR050490">
    <property type="entry name" value="Bact_solute-bd_prot1"/>
</dbReference>
<dbReference type="AlphaFoldDB" id="A0A2S3ZJP5"/>
<name>A0A2S3ZJP5_9MICO</name>
<evidence type="ECO:0000313" key="6">
    <source>
        <dbReference type="Proteomes" id="UP000237340"/>
    </source>
</evidence>
<evidence type="ECO:0000256" key="1">
    <source>
        <dbReference type="ARBA" id="ARBA00004196"/>
    </source>
</evidence>
<evidence type="ECO:0000256" key="2">
    <source>
        <dbReference type="ARBA" id="ARBA00008520"/>
    </source>
</evidence>
<dbReference type="Proteomes" id="UP000237340">
    <property type="component" value="Unassembled WGS sequence"/>
</dbReference>
<sequence>MSIQTASSDLRAFAKKPLNRRSFLGFVGAGAAAATLAGCSTGTASTSGGLFSAEDIAGVIPNYYPVDFAVPDLVSVNGSTAGYLKLPTTLRKSVAKVPGAGGSYTALSPAWWTIPSSNNDYFKAVNKELGATIKFQVSDGNTYGEKIQAVLASPNNVPDMVVIPSWNLPPKFDQAVTSLFADLSPYLAGDKVKDYPNLANIPTDSWKYSVFQGKLFGLPYPGEVIQNAFFYRKDIFDELGLPLPTDAESFITILTEATDASKNRWGADDLWNAGQIMFGVPDKWTVADGKLVHKFETDQYREALDWLTRLFKSGAVHPDAMAGNDQQANSRYEAGNTLVKSDGVGGWAESLARVLPSNPGYNTQAMDFFAADGGDPTLYKGSPTNIFSFINKKADEKAIKEMLAVADFIAAPFGTAEYQLLNSGVQGTHYDLDANGAPVLNAKGQAEVTSTYSFLVHPPVVQAHVEYPQFVTDYCNWSARMSAFAADPVLYGVQIQEPAKFGSLGKPFDDLKADVANGRKELSALDGAIETWKSNGGNELRKFYQKYLDA</sequence>
<evidence type="ECO:0000313" key="5">
    <source>
        <dbReference type="EMBL" id="POH68251.1"/>
    </source>
</evidence>
<comment type="caution">
    <text evidence="5">The sequence shown here is derived from an EMBL/GenBank/DDBJ whole genome shotgun (WGS) entry which is preliminary data.</text>
</comment>
<gene>
    <name evidence="5" type="ORF">C3B61_04510</name>
</gene>
<dbReference type="GO" id="GO:0030313">
    <property type="term" value="C:cell envelope"/>
    <property type="evidence" value="ECO:0007669"/>
    <property type="project" value="UniProtKB-SubCell"/>
</dbReference>
<dbReference type="SUPFAM" id="SSF53850">
    <property type="entry name" value="Periplasmic binding protein-like II"/>
    <property type="match status" value="1"/>
</dbReference>
<comment type="subcellular location">
    <subcellularLocation>
        <location evidence="1">Cell envelope</location>
    </subcellularLocation>
</comment>